<feature type="site" description="Catalytically relevant" evidence="6">
    <location>
        <position position="72"/>
    </location>
</feature>
<keyword evidence="3 7" id="KW-0129">CBS domain</keyword>
<reference evidence="10" key="2">
    <citation type="submission" date="2023-01" db="EMBL/GenBank/DDBJ databases">
        <authorList>
            <person name="Sun Q."/>
            <person name="Evtushenko L."/>
        </authorList>
    </citation>
    <scope>NUCLEOTIDE SEQUENCE</scope>
    <source>
        <strain evidence="10">VKM B-2347</strain>
    </source>
</reference>
<evidence type="ECO:0000313" key="10">
    <source>
        <dbReference type="EMBL" id="GLK68984.1"/>
    </source>
</evidence>
<evidence type="ECO:0000256" key="4">
    <source>
        <dbReference type="PIRNR" id="PIRNR004692"/>
    </source>
</evidence>
<dbReference type="Gene3D" id="3.10.580.10">
    <property type="entry name" value="CBS-domain"/>
    <property type="match status" value="1"/>
</dbReference>
<dbReference type="EMBL" id="BSFI01000018">
    <property type="protein sequence ID" value="GLK68984.1"/>
    <property type="molecule type" value="Genomic_DNA"/>
</dbReference>
<name>A0A9W6J448_9HYPH</name>
<comment type="similarity">
    <text evidence="1 4">Belongs to the SIS family. GutQ/KpsF subfamily.</text>
</comment>
<dbReference type="InterPro" id="IPR004800">
    <property type="entry name" value="KdsD/KpsF-type"/>
</dbReference>
<dbReference type="InterPro" id="IPR000644">
    <property type="entry name" value="CBS_dom"/>
</dbReference>
<organism evidence="10 11">
    <name type="scientific">Hansschlegelia plantiphila</name>
    <dbReference type="NCBI Taxonomy" id="374655"/>
    <lineage>
        <taxon>Bacteria</taxon>
        <taxon>Pseudomonadati</taxon>
        <taxon>Pseudomonadota</taxon>
        <taxon>Alphaproteobacteria</taxon>
        <taxon>Hyphomicrobiales</taxon>
        <taxon>Methylopilaceae</taxon>
        <taxon>Hansschlegelia</taxon>
    </lineage>
</organism>
<evidence type="ECO:0000256" key="2">
    <source>
        <dbReference type="ARBA" id="ARBA00022737"/>
    </source>
</evidence>
<dbReference type="InterPro" id="IPR050986">
    <property type="entry name" value="GutQ/KpsF_isomerases"/>
</dbReference>
<dbReference type="PIRSF" id="PIRSF004692">
    <property type="entry name" value="KdsD_KpsF"/>
    <property type="match status" value="1"/>
</dbReference>
<sequence>MDMAVQQQSDALASGRAFSASVNSALRTVDVEVAGVARLRKSLEGALGAVFEDAVDLIDRSAGRTIVTGMGKSGHIGRKIAATLASTGTPAFFVHPAEASHGDLGMITADDVVLALSWSGETAELRDLVNYAGRFRVPLVAITSNGGSALGKAADLALVLPAVAEACPHGLAPTTSTLMQLALGDALSVALLERRRFTRHEFKRFHPGGKLGGVLTLVKDVMRSGESAPVVRSGAGMAEALIMMSAKSLGCVAVADASGALIGVITDGDLRRHMGPQLTNMAVDAVMTRAPQTISGDELAATALSEMQANVISALFVVDKGPGIGVVHMHDLIKLGVA</sequence>
<evidence type="ECO:0000256" key="6">
    <source>
        <dbReference type="PIRSR" id="PIRSR004692-3"/>
    </source>
</evidence>
<dbReference type="GO" id="GO:0046872">
    <property type="term" value="F:metal ion binding"/>
    <property type="evidence" value="ECO:0007669"/>
    <property type="project" value="UniProtKB-KW"/>
</dbReference>
<feature type="binding site" evidence="5">
    <location>
        <position position="95"/>
    </location>
    <ligand>
        <name>Zn(2+)</name>
        <dbReference type="ChEBI" id="CHEBI:29105"/>
    </ligand>
</feature>
<dbReference type="CDD" id="cd04604">
    <property type="entry name" value="CBS_pair_SIS_assoc"/>
    <property type="match status" value="1"/>
</dbReference>
<dbReference type="InterPro" id="IPR046342">
    <property type="entry name" value="CBS_dom_sf"/>
</dbReference>
<dbReference type="GO" id="GO:1901135">
    <property type="term" value="P:carbohydrate derivative metabolic process"/>
    <property type="evidence" value="ECO:0007669"/>
    <property type="project" value="InterPro"/>
</dbReference>
<feature type="site" description="Catalytically relevant" evidence="6">
    <location>
        <position position="206"/>
    </location>
</feature>
<dbReference type="NCBIfam" id="TIGR00393">
    <property type="entry name" value="kpsF"/>
    <property type="match status" value="1"/>
</dbReference>
<dbReference type="CDD" id="cd05014">
    <property type="entry name" value="SIS_Kpsf"/>
    <property type="match status" value="1"/>
</dbReference>
<feature type="domain" description="CBS" evidence="8">
    <location>
        <begin position="222"/>
        <end position="283"/>
    </location>
</feature>
<dbReference type="Gene3D" id="3.40.50.10490">
    <property type="entry name" value="Glucose-6-phosphate isomerase like protein, domain 1"/>
    <property type="match status" value="1"/>
</dbReference>
<keyword evidence="2" id="KW-0677">Repeat</keyword>
<gene>
    <name evidence="10" type="ORF">GCM10008179_26220</name>
</gene>
<evidence type="ECO:0000256" key="5">
    <source>
        <dbReference type="PIRSR" id="PIRSR004692-2"/>
    </source>
</evidence>
<protein>
    <submittedName>
        <fullName evidence="10">Capsule expression protein</fullName>
    </submittedName>
</protein>
<evidence type="ECO:0000256" key="1">
    <source>
        <dbReference type="ARBA" id="ARBA00008165"/>
    </source>
</evidence>
<evidence type="ECO:0000313" key="11">
    <source>
        <dbReference type="Proteomes" id="UP001143372"/>
    </source>
</evidence>
<dbReference type="SUPFAM" id="SSF53697">
    <property type="entry name" value="SIS domain"/>
    <property type="match status" value="1"/>
</dbReference>
<keyword evidence="11" id="KW-1185">Reference proteome</keyword>
<dbReference type="PANTHER" id="PTHR42745">
    <property type="match status" value="1"/>
</dbReference>
<feature type="site" description="Catalytically relevant" evidence="6">
    <location>
        <position position="124"/>
    </location>
</feature>
<dbReference type="PANTHER" id="PTHR42745:SF1">
    <property type="entry name" value="ARABINOSE 5-PHOSPHATE ISOMERASE KDSD"/>
    <property type="match status" value="1"/>
</dbReference>
<dbReference type="SUPFAM" id="SSF54631">
    <property type="entry name" value="CBS-domain pair"/>
    <property type="match status" value="1"/>
</dbReference>
<dbReference type="Pfam" id="PF00571">
    <property type="entry name" value="CBS"/>
    <property type="match status" value="2"/>
</dbReference>
<dbReference type="FunFam" id="3.40.50.10490:FF:000011">
    <property type="entry name" value="Arabinose 5-phosphate isomerase"/>
    <property type="match status" value="1"/>
</dbReference>
<evidence type="ECO:0000256" key="7">
    <source>
        <dbReference type="PROSITE-ProRule" id="PRU00703"/>
    </source>
</evidence>
<dbReference type="Proteomes" id="UP001143372">
    <property type="component" value="Unassembled WGS sequence"/>
</dbReference>
<accession>A0A9W6J448</accession>
<dbReference type="GO" id="GO:0005975">
    <property type="term" value="P:carbohydrate metabolic process"/>
    <property type="evidence" value="ECO:0007669"/>
    <property type="project" value="InterPro"/>
</dbReference>
<proteinExistence type="inferred from homology"/>
<dbReference type="SMART" id="SM00116">
    <property type="entry name" value="CBS"/>
    <property type="match status" value="2"/>
</dbReference>
<dbReference type="Pfam" id="PF01380">
    <property type="entry name" value="SIS"/>
    <property type="match status" value="1"/>
</dbReference>
<dbReference type="GO" id="GO:0097367">
    <property type="term" value="F:carbohydrate derivative binding"/>
    <property type="evidence" value="ECO:0007669"/>
    <property type="project" value="InterPro"/>
</dbReference>
<dbReference type="InterPro" id="IPR001347">
    <property type="entry name" value="SIS_dom"/>
</dbReference>
<dbReference type="InterPro" id="IPR035474">
    <property type="entry name" value="SIS_Kpsf"/>
</dbReference>
<dbReference type="PROSITE" id="PS51371">
    <property type="entry name" value="CBS"/>
    <property type="match status" value="2"/>
</dbReference>
<dbReference type="InterPro" id="IPR046348">
    <property type="entry name" value="SIS_dom_sf"/>
</dbReference>
<evidence type="ECO:0000259" key="8">
    <source>
        <dbReference type="PROSITE" id="PS51371"/>
    </source>
</evidence>
<evidence type="ECO:0000259" key="9">
    <source>
        <dbReference type="PROSITE" id="PS51464"/>
    </source>
</evidence>
<keyword evidence="5" id="KW-0862">Zinc</keyword>
<dbReference type="PROSITE" id="PS51464">
    <property type="entry name" value="SIS"/>
    <property type="match status" value="1"/>
</dbReference>
<reference evidence="10" key="1">
    <citation type="journal article" date="2014" name="Int. J. Syst. Evol. Microbiol.">
        <title>Complete genome sequence of Corynebacterium casei LMG S-19264T (=DSM 44701T), isolated from a smear-ripened cheese.</title>
        <authorList>
            <consortium name="US DOE Joint Genome Institute (JGI-PGF)"/>
            <person name="Walter F."/>
            <person name="Albersmeier A."/>
            <person name="Kalinowski J."/>
            <person name="Ruckert C."/>
        </authorList>
    </citation>
    <scope>NUCLEOTIDE SEQUENCE</scope>
    <source>
        <strain evidence="10">VKM B-2347</strain>
    </source>
</reference>
<keyword evidence="5" id="KW-0479">Metal-binding</keyword>
<comment type="caution">
    <text evidence="10">The sequence shown here is derived from an EMBL/GenBank/DDBJ whole genome shotgun (WGS) entry which is preliminary data.</text>
</comment>
<evidence type="ECO:0000256" key="3">
    <source>
        <dbReference type="ARBA" id="ARBA00023122"/>
    </source>
</evidence>
<feature type="domain" description="CBS" evidence="8">
    <location>
        <begin position="287"/>
        <end position="338"/>
    </location>
</feature>
<dbReference type="GO" id="GO:0019146">
    <property type="term" value="F:arabinose-5-phosphate isomerase activity"/>
    <property type="evidence" value="ECO:0007669"/>
    <property type="project" value="UniProtKB-ARBA"/>
</dbReference>
<dbReference type="AlphaFoldDB" id="A0A9W6J448"/>
<feature type="domain" description="SIS" evidence="9">
    <location>
        <begin position="54"/>
        <end position="197"/>
    </location>
</feature>
<feature type="site" description="Catalytically relevant" evidence="6">
    <location>
        <position position="165"/>
    </location>
</feature>